<dbReference type="PANTHER" id="PTHR35561:SF1">
    <property type="entry name" value="RNA 2',3'-CYCLIC PHOSPHODIESTERASE"/>
    <property type="match status" value="1"/>
</dbReference>
<dbReference type="OrthoDB" id="9793819at2"/>
<organism evidence="3 4">
    <name type="scientific">Jannaschia donghaensis</name>
    <dbReference type="NCBI Taxonomy" id="420998"/>
    <lineage>
        <taxon>Bacteria</taxon>
        <taxon>Pseudomonadati</taxon>
        <taxon>Pseudomonadota</taxon>
        <taxon>Alphaproteobacteria</taxon>
        <taxon>Rhodobacterales</taxon>
        <taxon>Roseobacteraceae</taxon>
        <taxon>Jannaschia</taxon>
    </lineage>
</organism>
<dbReference type="HAMAP" id="MF_01940">
    <property type="entry name" value="RNA_CPDase"/>
    <property type="match status" value="1"/>
</dbReference>
<dbReference type="GO" id="GO:0004113">
    <property type="term" value="F:2',3'-cyclic-nucleotide 3'-phosphodiesterase activity"/>
    <property type="evidence" value="ECO:0007669"/>
    <property type="project" value="InterPro"/>
</dbReference>
<dbReference type="STRING" id="420998.JDO7802_01568"/>
<sequence>MRTFVALPLPEPWITPLMRAQSAVRGGRPVDADDLHVTLAFLDDQPEDRLDALHEALEAKPLPAAALAPRSYSAIGTPPRMFALDLDATPGLTALHTAIRSAARTSGIALPRDRFRPHVTLRRFTRGDAAGDGIGPALERLGPPDLASETARLCALWSSVLTPQGPIYDVLASYPLREPAL</sequence>
<dbReference type="AlphaFoldDB" id="A0A0M6YI07"/>
<name>A0A0M6YI07_9RHOB</name>
<dbReference type="GO" id="GO:0016874">
    <property type="term" value="F:ligase activity"/>
    <property type="evidence" value="ECO:0007669"/>
    <property type="project" value="UniProtKB-KW"/>
</dbReference>
<evidence type="ECO:0000313" key="3">
    <source>
        <dbReference type="EMBL" id="CTQ49554.1"/>
    </source>
</evidence>
<reference evidence="3 4" key="1">
    <citation type="submission" date="2015-07" db="EMBL/GenBank/DDBJ databases">
        <authorList>
            <person name="Noorani M."/>
        </authorList>
    </citation>
    <scope>NUCLEOTIDE SEQUENCE [LARGE SCALE GENOMIC DNA]</scope>
    <source>
        <strain evidence="3 4">CECT 7802</strain>
    </source>
</reference>
<dbReference type="SUPFAM" id="SSF55144">
    <property type="entry name" value="LigT-like"/>
    <property type="match status" value="1"/>
</dbReference>
<dbReference type="InterPro" id="IPR009097">
    <property type="entry name" value="Cyclic_Pdiesterase"/>
</dbReference>
<keyword evidence="4" id="KW-1185">Reference proteome</keyword>
<dbReference type="GO" id="GO:0008664">
    <property type="term" value="F:RNA 2',3'-cyclic 3'-phosphodiesterase activity"/>
    <property type="evidence" value="ECO:0007669"/>
    <property type="project" value="UniProtKB-EC"/>
</dbReference>
<gene>
    <name evidence="3" type="ORF">JDO7802_01568</name>
</gene>
<dbReference type="EC" id="3.1.4.58" evidence="2"/>
<protein>
    <recommendedName>
        <fullName evidence="2">RNA 2',3'-cyclic phosphodiesterase</fullName>
        <shortName evidence="2">RNA 2',3'-CPDase</shortName>
        <ecNumber evidence="2">3.1.4.58</ecNumber>
    </recommendedName>
</protein>
<dbReference type="InterPro" id="IPR004175">
    <property type="entry name" value="RNA_CPDase"/>
</dbReference>
<feature type="active site" description="Proton donor" evidence="2">
    <location>
        <position position="36"/>
    </location>
</feature>
<feature type="short sequence motif" description="HXTX 2" evidence="2">
    <location>
        <begin position="118"/>
        <end position="121"/>
    </location>
</feature>
<dbReference type="Pfam" id="PF13563">
    <property type="entry name" value="2_5_RNA_ligase2"/>
    <property type="match status" value="1"/>
</dbReference>
<feature type="active site" description="Proton acceptor" evidence="2">
    <location>
        <position position="118"/>
    </location>
</feature>
<dbReference type="EMBL" id="CXSU01000011">
    <property type="protein sequence ID" value="CTQ49554.1"/>
    <property type="molecule type" value="Genomic_DNA"/>
</dbReference>
<keyword evidence="3" id="KW-0436">Ligase</keyword>
<dbReference type="RefSeq" id="WP_055084233.1">
    <property type="nucleotide sequence ID" value="NZ_CXSU01000011.1"/>
</dbReference>
<accession>A0A0M6YI07</accession>
<keyword evidence="1 2" id="KW-0378">Hydrolase</keyword>
<comment type="function">
    <text evidence="2">Hydrolyzes RNA 2',3'-cyclic phosphodiester to an RNA 2'-phosphomonoester.</text>
</comment>
<dbReference type="NCBIfam" id="TIGR02258">
    <property type="entry name" value="2_5_ligase"/>
    <property type="match status" value="1"/>
</dbReference>
<comment type="catalytic activity">
    <reaction evidence="2">
        <text>a 3'-end 2',3'-cyclophospho-ribonucleotide-RNA + H2O = a 3'-end 2'-phospho-ribonucleotide-RNA + H(+)</text>
        <dbReference type="Rhea" id="RHEA:11828"/>
        <dbReference type="Rhea" id="RHEA-COMP:10464"/>
        <dbReference type="Rhea" id="RHEA-COMP:17353"/>
        <dbReference type="ChEBI" id="CHEBI:15377"/>
        <dbReference type="ChEBI" id="CHEBI:15378"/>
        <dbReference type="ChEBI" id="CHEBI:83064"/>
        <dbReference type="ChEBI" id="CHEBI:173113"/>
        <dbReference type="EC" id="3.1.4.58"/>
    </reaction>
</comment>
<dbReference type="Proteomes" id="UP000049222">
    <property type="component" value="Unassembled WGS sequence"/>
</dbReference>
<dbReference type="Gene3D" id="3.90.1140.10">
    <property type="entry name" value="Cyclic phosphodiesterase"/>
    <property type="match status" value="1"/>
</dbReference>
<evidence type="ECO:0000256" key="1">
    <source>
        <dbReference type="ARBA" id="ARBA00022801"/>
    </source>
</evidence>
<evidence type="ECO:0000256" key="2">
    <source>
        <dbReference type="HAMAP-Rule" id="MF_01940"/>
    </source>
</evidence>
<comment type="similarity">
    <text evidence="2">Belongs to the 2H phosphoesterase superfamily. ThpR family.</text>
</comment>
<proteinExistence type="inferred from homology"/>
<dbReference type="PANTHER" id="PTHR35561">
    <property type="entry name" value="RNA 2',3'-CYCLIC PHOSPHODIESTERASE"/>
    <property type="match status" value="1"/>
</dbReference>
<evidence type="ECO:0000313" key="4">
    <source>
        <dbReference type="Proteomes" id="UP000049222"/>
    </source>
</evidence>
<feature type="short sequence motif" description="HXTX 1" evidence="2">
    <location>
        <begin position="36"/>
        <end position="39"/>
    </location>
</feature>